<evidence type="ECO:0000313" key="1">
    <source>
        <dbReference type="EMBL" id="MDT2404463.1"/>
    </source>
</evidence>
<dbReference type="RefSeq" id="WP_161169567.1">
    <property type="nucleotide sequence ID" value="NZ_JADPDV010000167.1"/>
</dbReference>
<dbReference type="EMBL" id="JARPWH010000106">
    <property type="protein sequence ID" value="MDT2404463.1"/>
    <property type="molecule type" value="Genomic_DNA"/>
</dbReference>
<reference evidence="1 4" key="1">
    <citation type="submission" date="2023-03" db="EMBL/GenBank/DDBJ databases">
        <authorList>
            <person name="Shen W."/>
            <person name="Cai J."/>
        </authorList>
    </citation>
    <scope>NUCLEOTIDE SEQUENCE</scope>
    <source>
        <strain evidence="1">P33-2</strain>
        <strain evidence="2 4">Y2</strain>
    </source>
</reference>
<gene>
    <name evidence="1" type="ORF">P7D43_19020</name>
    <name evidence="2" type="ORF">P7D79_19335</name>
</gene>
<proteinExistence type="predicted"/>
<evidence type="ECO:0000313" key="4">
    <source>
        <dbReference type="Proteomes" id="UP001264335"/>
    </source>
</evidence>
<organism evidence="1 3">
    <name type="scientific">Enterococcus avium</name>
    <name type="common">Streptococcus avium</name>
    <dbReference type="NCBI Taxonomy" id="33945"/>
    <lineage>
        <taxon>Bacteria</taxon>
        <taxon>Bacillati</taxon>
        <taxon>Bacillota</taxon>
        <taxon>Bacilli</taxon>
        <taxon>Lactobacillales</taxon>
        <taxon>Enterococcaceae</taxon>
        <taxon>Enterococcus</taxon>
    </lineage>
</organism>
<evidence type="ECO:0000313" key="2">
    <source>
        <dbReference type="EMBL" id="MDT2516383.1"/>
    </source>
</evidence>
<comment type="caution">
    <text evidence="1">The sequence shown here is derived from an EMBL/GenBank/DDBJ whole genome shotgun (WGS) entry which is preliminary data.</text>
</comment>
<protein>
    <submittedName>
        <fullName evidence="1">Uncharacterized protein</fullName>
    </submittedName>
</protein>
<name>A0AAW8SD81_ENTAV</name>
<sequence>MQEYGITRQKLFTLSRQTIEKRIRKFYRETKDGTATIELLIALQVRAELCESEFKSVLRGLANYIFLKTRSTAAMRRYYIYFTDYFGKKEWKLLSAKLFPAKTYVAEETEQLLNQITEVPLTGFAES</sequence>
<dbReference type="Proteomes" id="UP001264335">
    <property type="component" value="Unassembled WGS sequence"/>
</dbReference>
<accession>A0AAW8SD81</accession>
<dbReference type="Proteomes" id="UP001260773">
    <property type="component" value="Unassembled WGS sequence"/>
</dbReference>
<evidence type="ECO:0000313" key="3">
    <source>
        <dbReference type="Proteomes" id="UP001260773"/>
    </source>
</evidence>
<dbReference type="EMBL" id="JARPWY010000079">
    <property type="protein sequence ID" value="MDT2516383.1"/>
    <property type="molecule type" value="Genomic_DNA"/>
</dbReference>
<dbReference type="AlphaFoldDB" id="A0AAW8SD81"/>